<evidence type="ECO:0000256" key="2">
    <source>
        <dbReference type="ARBA" id="ARBA00022801"/>
    </source>
</evidence>
<dbReference type="InterPro" id="IPR001466">
    <property type="entry name" value="Beta-lactam-related"/>
</dbReference>
<comment type="caution">
    <text evidence="5">The sequence shown here is derived from an EMBL/GenBank/DDBJ whole genome shotgun (WGS) entry which is preliminary data.</text>
</comment>
<sequence length="399" mass="45251">MRQPEQVPSDVHESGVETQLPRQDVFGALVKEQREEQRPFTTDSVCWIASMTKLMTTVSAVQCVERGLIGLDDDVSERILPEFRDINVLEDMVDDGKGGQMPRLRKARGKITLRNLLTHCSGLSYEFMHARLMAWRQWDNQNRKATKTTEDRTEVSQAYRVPLVFDPETKWSYGYGIDWAGVIVERLTGFSLEQYMQKNIWTPLGMNDTTFRLMDRPDLKARICSMMTRDSEGRLVAEEDSTTPSPIRNVRDAGGGGCASTANDYIKLLISLLKNDEKLLKKSTVEYMFQPHLKDPSHLRKMHANPAAFGLAGNIPPGTKVDFGLGGILNMESLPWGRSAGSMQWGGYPNLFWWINPKDGICGCYFSQLIPPGDPESFEMYKKFETAVNESFKKETQKL</sequence>
<dbReference type="Proteomes" id="UP000799772">
    <property type="component" value="Unassembled WGS sequence"/>
</dbReference>
<evidence type="ECO:0000256" key="3">
    <source>
        <dbReference type="SAM" id="MobiDB-lite"/>
    </source>
</evidence>
<dbReference type="GO" id="GO:0016787">
    <property type="term" value="F:hydrolase activity"/>
    <property type="evidence" value="ECO:0007669"/>
    <property type="project" value="UniProtKB-KW"/>
</dbReference>
<evidence type="ECO:0000256" key="1">
    <source>
        <dbReference type="ARBA" id="ARBA00009009"/>
    </source>
</evidence>
<dbReference type="InterPro" id="IPR012338">
    <property type="entry name" value="Beta-lactam/transpept-like"/>
</dbReference>
<comment type="similarity">
    <text evidence="1">Belongs to the class-A beta-lactamase family.</text>
</comment>
<proteinExistence type="inferred from homology"/>
<reference evidence="5" key="1">
    <citation type="journal article" date="2020" name="Stud. Mycol.">
        <title>101 Dothideomycetes genomes: a test case for predicting lifestyles and emergence of pathogens.</title>
        <authorList>
            <person name="Haridas S."/>
            <person name="Albert R."/>
            <person name="Binder M."/>
            <person name="Bloem J."/>
            <person name="Labutti K."/>
            <person name="Salamov A."/>
            <person name="Andreopoulos B."/>
            <person name="Baker S."/>
            <person name="Barry K."/>
            <person name="Bills G."/>
            <person name="Bluhm B."/>
            <person name="Cannon C."/>
            <person name="Castanera R."/>
            <person name="Culley D."/>
            <person name="Daum C."/>
            <person name="Ezra D."/>
            <person name="Gonzalez J."/>
            <person name="Henrissat B."/>
            <person name="Kuo A."/>
            <person name="Liang C."/>
            <person name="Lipzen A."/>
            <person name="Lutzoni F."/>
            <person name="Magnuson J."/>
            <person name="Mondo S."/>
            <person name="Nolan M."/>
            <person name="Ohm R."/>
            <person name="Pangilinan J."/>
            <person name="Park H.-J."/>
            <person name="Ramirez L."/>
            <person name="Alfaro M."/>
            <person name="Sun H."/>
            <person name="Tritt A."/>
            <person name="Yoshinaga Y."/>
            <person name="Zwiers L.-H."/>
            <person name="Turgeon B."/>
            <person name="Goodwin S."/>
            <person name="Spatafora J."/>
            <person name="Crous P."/>
            <person name="Grigoriev I."/>
        </authorList>
    </citation>
    <scope>NUCLEOTIDE SEQUENCE</scope>
    <source>
        <strain evidence="5">CBS 133067</strain>
    </source>
</reference>
<keyword evidence="2" id="KW-0378">Hydrolase</keyword>
<dbReference type="OrthoDB" id="428260at2759"/>
<evidence type="ECO:0000313" key="5">
    <source>
        <dbReference type="EMBL" id="KAF2097234.1"/>
    </source>
</evidence>
<dbReference type="Pfam" id="PF00144">
    <property type="entry name" value="Beta-lactamase"/>
    <property type="match status" value="1"/>
</dbReference>
<dbReference type="PANTHER" id="PTHR43283">
    <property type="entry name" value="BETA-LACTAMASE-RELATED"/>
    <property type="match status" value="1"/>
</dbReference>
<evidence type="ECO:0000259" key="4">
    <source>
        <dbReference type="Pfam" id="PF00144"/>
    </source>
</evidence>
<feature type="region of interest" description="Disordered" evidence="3">
    <location>
        <begin position="233"/>
        <end position="254"/>
    </location>
</feature>
<feature type="domain" description="Beta-lactamase-related" evidence="4">
    <location>
        <begin position="32"/>
        <end position="372"/>
    </location>
</feature>
<gene>
    <name evidence="5" type="ORF">NA57DRAFT_66869</name>
</gene>
<keyword evidence="6" id="KW-1185">Reference proteome</keyword>
<dbReference type="AlphaFoldDB" id="A0A9P4IDW0"/>
<dbReference type="InterPro" id="IPR050789">
    <property type="entry name" value="Diverse_Enzym_Activities"/>
</dbReference>
<evidence type="ECO:0000313" key="6">
    <source>
        <dbReference type="Proteomes" id="UP000799772"/>
    </source>
</evidence>
<name>A0A9P4IDW0_9PEZI</name>
<protein>
    <submittedName>
        <fullName evidence="5">Beta-lactamase/transpeptidase-like protein</fullName>
    </submittedName>
</protein>
<dbReference type="EMBL" id="ML978128">
    <property type="protein sequence ID" value="KAF2097234.1"/>
    <property type="molecule type" value="Genomic_DNA"/>
</dbReference>
<accession>A0A9P4IDW0</accession>
<organism evidence="5 6">
    <name type="scientific">Rhizodiscina lignyota</name>
    <dbReference type="NCBI Taxonomy" id="1504668"/>
    <lineage>
        <taxon>Eukaryota</taxon>
        <taxon>Fungi</taxon>
        <taxon>Dikarya</taxon>
        <taxon>Ascomycota</taxon>
        <taxon>Pezizomycotina</taxon>
        <taxon>Dothideomycetes</taxon>
        <taxon>Pleosporomycetidae</taxon>
        <taxon>Aulographales</taxon>
        <taxon>Rhizodiscinaceae</taxon>
        <taxon>Rhizodiscina</taxon>
    </lineage>
</organism>
<dbReference type="Gene3D" id="3.40.710.10">
    <property type="entry name" value="DD-peptidase/beta-lactamase superfamily"/>
    <property type="match status" value="1"/>
</dbReference>
<dbReference type="PANTHER" id="PTHR43283:SF17">
    <property type="entry name" value="(LOVD), PUTATIVE (AFU_ORTHOLOGUE AFUA_5G00920)-RELATED"/>
    <property type="match status" value="1"/>
</dbReference>
<dbReference type="SUPFAM" id="SSF56601">
    <property type="entry name" value="beta-lactamase/transpeptidase-like"/>
    <property type="match status" value="1"/>
</dbReference>